<dbReference type="AlphaFoldDB" id="A0A381YVG9"/>
<evidence type="ECO:0000256" key="3">
    <source>
        <dbReference type="ARBA" id="ARBA00023274"/>
    </source>
</evidence>
<proteinExistence type="inferred from homology"/>
<gene>
    <name evidence="5" type="ORF">METZ01_LOCUS133869</name>
</gene>
<dbReference type="SUPFAM" id="SSF53137">
    <property type="entry name" value="Translational machinery components"/>
    <property type="match status" value="1"/>
</dbReference>
<feature type="region of interest" description="Disordered" evidence="4">
    <location>
        <begin position="1"/>
        <end position="27"/>
    </location>
</feature>
<dbReference type="Pfam" id="PF00411">
    <property type="entry name" value="Ribosomal_S11"/>
    <property type="match status" value="1"/>
</dbReference>
<sequence>MSETEAVVEKEENVDSPVTETPSEVKVEVKTEAEVKTEVQPEVKTEGKEKWGIAHIYSSYNNTILNITDLTGAETVSISSGGVHVNADR</sequence>
<reference evidence="5" key="1">
    <citation type="submission" date="2018-05" db="EMBL/GenBank/DDBJ databases">
        <authorList>
            <person name="Lanie J.A."/>
            <person name="Ng W.-L."/>
            <person name="Kazmierczak K.M."/>
            <person name="Andrzejewski T.M."/>
            <person name="Davidsen T.M."/>
            <person name="Wayne K.J."/>
            <person name="Tettelin H."/>
            <person name="Glass J.I."/>
            <person name="Rusch D."/>
            <person name="Podicherti R."/>
            <person name="Tsui H.-C.T."/>
            <person name="Winkler M.E."/>
        </authorList>
    </citation>
    <scope>NUCLEOTIDE SEQUENCE</scope>
</reference>
<comment type="similarity">
    <text evidence="1">Belongs to the universal ribosomal protein uS11 family.</text>
</comment>
<dbReference type="InterPro" id="IPR036967">
    <property type="entry name" value="Ribosomal_uS11_sf"/>
</dbReference>
<evidence type="ECO:0008006" key="6">
    <source>
        <dbReference type="Google" id="ProtNLM"/>
    </source>
</evidence>
<dbReference type="GO" id="GO:1990904">
    <property type="term" value="C:ribonucleoprotein complex"/>
    <property type="evidence" value="ECO:0007669"/>
    <property type="project" value="UniProtKB-KW"/>
</dbReference>
<evidence type="ECO:0000256" key="1">
    <source>
        <dbReference type="ARBA" id="ARBA00006194"/>
    </source>
</evidence>
<dbReference type="GO" id="GO:0005840">
    <property type="term" value="C:ribosome"/>
    <property type="evidence" value="ECO:0007669"/>
    <property type="project" value="UniProtKB-KW"/>
</dbReference>
<evidence type="ECO:0000256" key="2">
    <source>
        <dbReference type="ARBA" id="ARBA00022980"/>
    </source>
</evidence>
<feature type="non-terminal residue" evidence="5">
    <location>
        <position position="89"/>
    </location>
</feature>
<name>A0A381YVG9_9ZZZZ</name>
<dbReference type="Gene3D" id="3.30.420.80">
    <property type="entry name" value="Ribosomal protein S11"/>
    <property type="match status" value="1"/>
</dbReference>
<dbReference type="GO" id="GO:0006412">
    <property type="term" value="P:translation"/>
    <property type="evidence" value="ECO:0007669"/>
    <property type="project" value="InterPro"/>
</dbReference>
<dbReference type="EMBL" id="UINC01019166">
    <property type="protein sequence ID" value="SVA81015.1"/>
    <property type="molecule type" value="Genomic_DNA"/>
</dbReference>
<evidence type="ECO:0000313" key="5">
    <source>
        <dbReference type="EMBL" id="SVA81015.1"/>
    </source>
</evidence>
<accession>A0A381YVG9</accession>
<keyword evidence="3" id="KW-0687">Ribonucleoprotein</keyword>
<keyword evidence="2" id="KW-0689">Ribosomal protein</keyword>
<organism evidence="5">
    <name type="scientific">marine metagenome</name>
    <dbReference type="NCBI Taxonomy" id="408172"/>
    <lineage>
        <taxon>unclassified sequences</taxon>
        <taxon>metagenomes</taxon>
        <taxon>ecological metagenomes</taxon>
    </lineage>
</organism>
<dbReference type="InterPro" id="IPR001971">
    <property type="entry name" value="Ribosomal_uS11"/>
</dbReference>
<evidence type="ECO:0000256" key="4">
    <source>
        <dbReference type="SAM" id="MobiDB-lite"/>
    </source>
</evidence>
<dbReference type="GO" id="GO:0003735">
    <property type="term" value="F:structural constituent of ribosome"/>
    <property type="evidence" value="ECO:0007669"/>
    <property type="project" value="InterPro"/>
</dbReference>
<protein>
    <recommendedName>
        <fullName evidence="6">30S ribosomal protein S11</fullName>
    </recommendedName>
</protein>